<dbReference type="AlphaFoldDB" id="R0GS66"/>
<dbReference type="PANTHER" id="PTHR35284">
    <property type="entry name" value="OUTER ENVELOPE PORE PROTEIN 24A, CHLOROPLASTIC-RELATED"/>
    <property type="match status" value="1"/>
</dbReference>
<evidence type="ECO:0000313" key="15">
    <source>
        <dbReference type="Proteomes" id="UP000029121"/>
    </source>
</evidence>
<evidence type="ECO:0000256" key="3">
    <source>
        <dbReference type="ARBA" id="ARBA00004441"/>
    </source>
</evidence>
<keyword evidence="5" id="KW-0813">Transport</keyword>
<evidence type="ECO:0000256" key="9">
    <source>
        <dbReference type="ARBA" id="ARBA00022692"/>
    </source>
</evidence>
<evidence type="ECO:0000256" key="12">
    <source>
        <dbReference type="ARBA" id="ARBA00023114"/>
    </source>
</evidence>
<dbReference type="eggNOG" id="ENOG502QUHD">
    <property type="taxonomic scope" value="Eukaryota"/>
</dbReference>
<accession>R0GS66</accession>
<reference evidence="15" key="1">
    <citation type="journal article" date="2013" name="Nat. Genet.">
        <title>The Capsella rubella genome and the genomic consequences of rapid mating system evolution.</title>
        <authorList>
            <person name="Slotte T."/>
            <person name="Hazzouri K.M."/>
            <person name="Agren J.A."/>
            <person name="Koenig D."/>
            <person name="Maumus F."/>
            <person name="Guo Y.L."/>
            <person name="Steige K."/>
            <person name="Platts A.E."/>
            <person name="Escobar J.S."/>
            <person name="Newman L.K."/>
            <person name="Wang W."/>
            <person name="Mandakova T."/>
            <person name="Vello E."/>
            <person name="Smith L.M."/>
            <person name="Henz S.R."/>
            <person name="Steffen J."/>
            <person name="Takuno S."/>
            <person name="Brandvain Y."/>
            <person name="Coop G."/>
            <person name="Andolfatto P."/>
            <person name="Hu T.T."/>
            <person name="Blanchette M."/>
            <person name="Clark R.M."/>
            <person name="Quesneville H."/>
            <person name="Nordborg M."/>
            <person name="Gaut B.S."/>
            <person name="Lysak M.A."/>
            <person name="Jenkins J."/>
            <person name="Grimwood J."/>
            <person name="Chapman J."/>
            <person name="Prochnik S."/>
            <person name="Shu S."/>
            <person name="Rokhsar D."/>
            <person name="Schmutz J."/>
            <person name="Weigel D."/>
            <person name="Wright S.I."/>
        </authorList>
    </citation>
    <scope>NUCLEOTIDE SEQUENCE [LARGE SCALE GENOMIC DNA]</scope>
    <source>
        <strain evidence="15">cv. Monte Gargano</strain>
    </source>
</reference>
<evidence type="ECO:0000256" key="11">
    <source>
        <dbReference type="ARBA" id="ARBA00023065"/>
    </source>
</evidence>
<keyword evidence="6" id="KW-1134">Transmembrane beta strand</keyword>
<dbReference type="PANTHER" id="PTHR35284:SF1">
    <property type="entry name" value="OUTER ENVELOPE PORE PROTEIN 24A, CHLOROPLASTIC-RELATED"/>
    <property type="match status" value="1"/>
</dbReference>
<evidence type="ECO:0000256" key="1">
    <source>
        <dbReference type="ARBA" id="ARBA00002327"/>
    </source>
</evidence>
<dbReference type="STRING" id="81985.R0GS66"/>
<keyword evidence="8" id="KW-0934">Plastid</keyword>
<evidence type="ECO:0000256" key="5">
    <source>
        <dbReference type="ARBA" id="ARBA00022448"/>
    </source>
</evidence>
<sequence length="213" mass="23362">MAMKASLKGKYDADKTSGIGSFAFNAGDIKLRATMTDATFVAGPTLNGLSLAVEKPGSFIVEYNVPKKDVRFQFMNTVRIAEKPLNLTYIHSRADNRTIVDGSLVIDSANKLSANYMVGTNNCKLKYTYAHGGLATFEPCYDLAKNTWDFAVSRRFYSGDSVKATYQTSSKLLGLEWSKNSKASGFKVCASVNLAEEVKTPKVTAETTWNLEM</sequence>
<evidence type="ECO:0000256" key="8">
    <source>
        <dbReference type="ARBA" id="ARBA00022640"/>
    </source>
</evidence>
<dbReference type="GO" id="GO:0046930">
    <property type="term" value="C:pore complex"/>
    <property type="evidence" value="ECO:0007669"/>
    <property type="project" value="UniProtKB-KW"/>
</dbReference>
<dbReference type="EMBL" id="KB870812">
    <property type="protein sequence ID" value="EOA13993.1"/>
    <property type="molecule type" value="Genomic_DNA"/>
</dbReference>
<comment type="function">
    <text evidence="1">High-conductance voltage-dependent solute channel with a slight selectivity for cations transporting triosephosphates, dicarboxylic acids, ATP, inorganic phosphate (Pi), sugars, and positively or negatively charged amino acids.</text>
</comment>
<keyword evidence="9" id="KW-0812">Transmembrane</keyword>
<evidence type="ECO:0000256" key="7">
    <source>
        <dbReference type="ARBA" id="ARBA00022528"/>
    </source>
</evidence>
<gene>
    <name evidence="14" type="ORF">CARUB_v10027125mg</name>
</gene>
<proteinExistence type="predicted"/>
<evidence type="ECO:0000256" key="4">
    <source>
        <dbReference type="ARBA" id="ARBA00011593"/>
    </source>
</evidence>
<keyword evidence="10" id="KW-1002">Plastid outer membrane</keyword>
<dbReference type="GO" id="GO:0034765">
    <property type="term" value="P:regulation of monoatomic ion transmembrane transport"/>
    <property type="evidence" value="ECO:0007669"/>
    <property type="project" value="InterPro"/>
</dbReference>
<dbReference type="GO" id="GO:0022843">
    <property type="term" value="F:voltage-gated monoatomic cation channel activity"/>
    <property type="evidence" value="ECO:0007669"/>
    <property type="project" value="InterPro"/>
</dbReference>
<keyword evidence="11" id="KW-0406">Ion transport</keyword>
<comment type="subunit">
    <text evidence="4">Homooligomers form large rather nonselective pores in plastidial outer membranes.</text>
</comment>
<keyword evidence="12" id="KW-0626">Porin</keyword>
<evidence type="ECO:0000256" key="2">
    <source>
        <dbReference type="ARBA" id="ARBA00004396"/>
    </source>
</evidence>
<dbReference type="GO" id="GO:0034426">
    <property type="term" value="C:etioplast membrane"/>
    <property type="evidence" value="ECO:0007669"/>
    <property type="project" value="UniProtKB-SubCell"/>
</dbReference>
<dbReference type="GO" id="GO:0015288">
    <property type="term" value="F:porin activity"/>
    <property type="evidence" value="ECO:0007669"/>
    <property type="project" value="UniProtKB-KW"/>
</dbReference>
<dbReference type="OrthoDB" id="1185978at2759"/>
<keyword evidence="7" id="KW-0150">Chloroplast</keyword>
<keyword evidence="15" id="KW-1185">Reference proteome</keyword>
<comment type="subcellular location">
    <subcellularLocation>
        <location evidence="2">Plastid</location>
        <location evidence="2">Chloroplast outer membrane</location>
        <topology evidence="2">Multi-pass membrane protein</topology>
    </subcellularLocation>
    <subcellularLocation>
        <location evidence="3">Plastid</location>
        <location evidence="3">Etioplast membrane</location>
        <topology evidence="3">Multi-pass membrane protein</topology>
    </subcellularLocation>
</comment>
<name>R0GS66_9BRAS</name>
<organism evidence="14 15">
    <name type="scientific">Capsella rubella</name>
    <dbReference type="NCBI Taxonomy" id="81985"/>
    <lineage>
        <taxon>Eukaryota</taxon>
        <taxon>Viridiplantae</taxon>
        <taxon>Streptophyta</taxon>
        <taxon>Embryophyta</taxon>
        <taxon>Tracheophyta</taxon>
        <taxon>Spermatophyta</taxon>
        <taxon>Magnoliopsida</taxon>
        <taxon>eudicotyledons</taxon>
        <taxon>Gunneridae</taxon>
        <taxon>Pentapetalae</taxon>
        <taxon>rosids</taxon>
        <taxon>malvids</taxon>
        <taxon>Brassicales</taxon>
        <taxon>Brassicaceae</taxon>
        <taxon>Camelineae</taxon>
        <taxon>Capsella</taxon>
    </lineage>
</organism>
<evidence type="ECO:0000256" key="10">
    <source>
        <dbReference type="ARBA" id="ARBA00022805"/>
    </source>
</evidence>
<dbReference type="InterPro" id="IPR034626">
    <property type="entry name" value="OEP24"/>
</dbReference>
<protein>
    <submittedName>
        <fullName evidence="14">Uncharacterized protein</fullName>
    </submittedName>
</protein>
<dbReference type="GO" id="GO:0009707">
    <property type="term" value="C:chloroplast outer membrane"/>
    <property type="evidence" value="ECO:0007669"/>
    <property type="project" value="UniProtKB-SubCell"/>
</dbReference>
<dbReference type="KEGG" id="crb:17874653"/>
<evidence type="ECO:0000256" key="6">
    <source>
        <dbReference type="ARBA" id="ARBA00022452"/>
    </source>
</evidence>
<dbReference type="Proteomes" id="UP000029121">
    <property type="component" value="Unassembled WGS sequence"/>
</dbReference>
<evidence type="ECO:0000256" key="13">
    <source>
        <dbReference type="ARBA" id="ARBA00023136"/>
    </source>
</evidence>
<keyword evidence="13" id="KW-0472">Membrane</keyword>
<evidence type="ECO:0000313" key="14">
    <source>
        <dbReference type="EMBL" id="EOA13993.1"/>
    </source>
</evidence>